<sequence length="411" mass="47396">MWRLRSPRISHLVGRLSQINVVSDVKVQQYRCCQTLVSPPPSSFQQTKCDPPDTVVPRSYIGENVSRKDKTKYLYSTLLELNDSKETVYGALDAWVAWEQNFPIASLKKILNSLEKEQQWHRVVQVIKWMLSKGQGMTMGTYGQLIRALDMDHRVEEAHKFWEMKIGSDLHSVPWQVCHVMISVYYRNNMLEDLVKEVPHSIKKLIWSSSGPPQVRQRSEQIQNLENYRVVEFKSKPNTLLLPHHVDADFLLVVLNDEPFNLRNSNPIYSNEFGRWYEITPEKNPKLKDLDVLISSVDMKGGGLLLPHYNSKAIVILVINEGEAKIELVGLSDQQHQDESLEVQRYRAELSEDNVFVIPAAYPVAINATSNLNFFAFRINAENNERNFLQVFLMKLMVEIVLVEGFGVRTL</sequence>
<dbReference type="SMART" id="SM00835">
    <property type="entry name" value="Cupin_1"/>
    <property type="match status" value="1"/>
</dbReference>
<dbReference type="Gramene" id="KOM25269">
    <property type="protein sequence ID" value="KOM25269"/>
    <property type="gene ID" value="LR48_Vigan66s002200"/>
</dbReference>
<dbReference type="InterPro" id="IPR011051">
    <property type="entry name" value="RmlC_Cupin_sf"/>
</dbReference>
<dbReference type="InterPro" id="IPR006045">
    <property type="entry name" value="Cupin_1"/>
</dbReference>
<dbReference type="EMBL" id="KQ258259">
    <property type="protein sequence ID" value="KOM25269.1"/>
    <property type="molecule type" value="Genomic_DNA"/>
</dbReference>
<feature type="domain" description="Cupin type-1" evidence="1">
    <location>
        <begin position="260"/>
        <end position="409"/>
    </location>
</feature>
<name>A0A0L9T586_PHAAN</name>
<dbReference type="Pfam" id="PF00190">
    <property type="entry name" value="Cupin_1"/>
    <property type="match status" value="1"/>
</dbReference>
<dbReference type="Gene3D" id="1.25.40.10">
    <property type="entry name" value="Tetratricopeptide repeat domain"/>
    <property type="match status" value="1"/>
</dbReference>
<dbReference type="STRING" id="3914.A0A0L9T586"/>
<dbReference type="AlphaFoldDB" id="A0A0L9T586"/>
<dbReference type="InterPro" id="IPR011990">
    <property type="entry name" value="TPR-like_helical_dom_sf"/>
</dbReference>
<evidence type="ECO:0000313" key="3">
    <source>
        <dbReference type="Proteomes" id="UP000053144"/>
    </source>
</evidence>
<dbReference type="PANTHER" id="PTHR47603">
    <property type="entry name" value="PPR CONTAINING-LIKE PROTEIN"/>
    <property type="match status" value="1"/>
</dbReference>
<dbReference type="SUPFAM" id="SSF51182">
    <property type="entry name" value="RmlC-like cupins"/>
    <property type="match status" value="2"/>
</dbReference>
<proteinExistence type="predicted"/>
<dbReference type="PANTHER" id="PTHR47603:SF1">
    <property type="entry name" value="PPR CONTAINING-LIKE PROTEIN"/>
    <property type="match status" value="1"/>
</dbReference>
<dbReference type="CDD" id="cd02245">
    <property type="entry name" value="cupin_7S_vicilin-like_C"/>
    <property type="match status" value="1"/>
</dbReference>
<gene>
    <name evidence="2" type="ORF">LR48_Vigan66s002200</name>
</gene>
<dbReference type="Proteomes" id="UP000053144">
    <property type="component" value="Unassembled WGS sequence"/>
</dbReference>
<protein>
    <recommendedName>
        <fullName evidence="1">Cupin type-1 domain-containing protein</fullName>
    </recommendedName>
</protein>
<evidence type="ECO:0000313" key="2">
    <source>
        <dbReference type="EMBL" id="KOM25269.1"/>
    </source>
</evidence>
<evidence type="ECO:0000259" key="1">
    <source>
        <dbReference type="SMART" id="SM00835"/>
    </source>
</evidence>
<dbReference type="Gene3D" id="2.60.120.10">
    <property type="entry name" value="Jelly Rolls"/>
    <property type="match status" value="2"/>
</dbReference>
<dbReference type="InterPro" id="IPR014710">
    <property type="entry name" value="RmlC-like_jellyroll"/>
</dbReference>
<accession>A0A0L9T586</accession>
<reference evidence="3" key="1">
    <citation type="journal article" date="2015" name="Proc. Natl. Acad. Sci. U.S.A.">
        <title>Genome sequencing of adzuki bean (Vigna angularis) provides insight into high starch and low fat accumulation and domestication.</title>
        <authorList>
            <person name="Yang K."/>
            <person name="Tian Z."/>
            <person name="Chen C."/>
            <person name="Luo L."/>
            <person name="Zhao B."/>
            <person name="Wang Z."/>
            <person name="Yu L."/>
            <person name="Li Y."/>
            <person name="Sun Y."/>
            <person name="Li W."/>
            <person name="Chen Y."/>
            <person name="Li Y."/>
            <person name="Zhang Y."/>
            <person name="Ai D."/>
            <person name="Zhao J."/>
            <person name="Shang C."/>
            <person name="Ma Y."/>
            <person name="Wu B."/>
            <person name="Wang M."/>
            <person name="Gao L."/>
            <person name="Sun D."/>
            <person name="Zhang P."/>
            <person name="Guo F."/>
            <person name="Wang W."/>
            <person name="Li Y."/>
            <person name="Wang J."/>
            <person name="Varshney R.K."/>
            <person name="Wang J."/>
            <person name="Ling H.Q."/>
            <person name="Wan P."/>
        </authorList>
    </citation>
    <scope>NUCLEOTIDE SEQUENCE</scope>
    <source>
        <strain evidence="3">cv. Jingnong 6</strain>
    </source>
</reference>
<organism evidence="2 3">
    <name type="scientific">Phaseolus angularis</name>
    <name type="common">Azuki bean</name>
    <name type="synonym">Vigna angularis</name>
    <dbReference type="NCBI Taxonomy" id="3914"/>
    <lineage>
        <taxon>Eukaryota</taxon>
        <taxon>Viridiplantae</taxon>
        <taxon>Streptophyta</taxon>
        <taxon>Embryophyta</taxon>
        <taxon>Tracheophyta</taxon>
        <taxon>Spermatophyta</taxon>
        <taxon>Magnoliopsida</taxon>
        <taxon>eudicotyledons</taxon>
        <taxon>Gunneridae</taxon>
        <taxon>Pentapetalae</taxon>
        <taxon>rosids</taxon>
        <taxon>fabids</taxon>
        <taxon>Fabales</taxon>
        <taxon>Fabaceae</taxon>
        <taxon>Papilionoideae</taxon>
        <taxon>50 kb inversion clade</taxon>
        <taxon>NPAAA clade</taxon>
        <taxon>indigoferoid/millettioid clade</taxon>
        <taxon>Phaseoleae</taxon>
        <taxon>Vigna</taxon>
    </lineage>
</organism>